<feature type="domain" description="HTH tetR-type" evidence="4">
    <location>
        <begin position="27"/>
        <end position="86"/>
    </location>
</feature>
<keyword evidence="1 2" id="KW-0238">DNA-binding</keyword>
<dbReference type="Proteomes" id="UP000246145">
    <property type="component" value="Unassembled WGS sequence"/>
</dbReference>
<dbReference type="InterPro" id="IPR001647">
    <property type="entry name" value="HTH_TetR"/>
</dbReference>
<dbReference type="InterPro" id="IPR050109">
    <property type="entry name" value="HTH-type_TetR-like_transc_reg"/>
</dbReference>
<keyword evidence="6" id="KW-1185">Reference proteome</keyword>
<dbReference type="Pfam" id="PF00440">
    <property type="entry name" value="TetR_N"/>
    <property type="match status" value="1"/>
</dbReference>
<dbReference type="GO" id="GO:0000976">
    <property type="term" value="F:transcription cis-regulatory region binding"/>
    <property type="evidence" value="ECO:0007669"/>
    <property type="project" value="TreeGrafter"/>
</dbReference>
<evidence type="ECO:0000256" key="3">
    <source>
        <dbReference type="SAM" id="MobiDB-lite"/>
    </source>
</evidence>
<evidence type="ECO:0000313" key="5">
    <source>
        <dbReference type="EMBL" id="PVY68208.1"/>
    </source>
</evidence>
<sequence length="244" mass="27962">MSNTTPRARKAKPATKTPGTRQRLSAQEREQQILDSAIAFFSKRGLDGQTRDLAREIGITHPLLYHYFPTKKALIERVYQQVYLGRWKPQWEEWLDDDSLDLEKKLVLFYQDYACSVMTPEWVRILIFSGLSDGYIPDKYLSMLKTKLFPRIVRETRRHLGIDDESPATEREIQLVWGLHGGVFYMGIQQWVYQLPTPAEIEPIISDRVKAYVAGAFALFAPQANAATGRRTAGADLERPSAQT</sequence>
<dbReference type="Gene3D" id="1.10.357.10">
    <property type="entry name" value="Tetracycline Repressor, domain 2"/>
    <property type="match status" value="1"/>
</dbReference>
<accession>A0A2U1CQN9</accession>
<dbReference type="PANTHER" id="PTHR30055:SF181">
    <property type="entry name" value="BLR6905 PROTEIN"/>
    <property type="match status" value="1"/>
</dbReference>
<name>A0A2U1CQN9_9BURK</name>
<gene>
    <name evidence="5" type="ORF">C7440_0599</name>
</gene>
<dbReference type="OrthoDB" id="9816320at2"/>
<dbReference type="PANTHER" id="PTHR30055">
    <property type="entry name" value="HTH-TYPE TRANSCRIPTIONAL REGULATOR RUTR"/>
    <property type="match status" value="1"/>
</dbReference>
<dbReference type="AlphaFoldDB" id="A0A2U1CQN9"/>
<dbReference type="PROSITE" id="PS50977">
    <property type="entry name" value="HTH_TETR_2"/>
    <property type="match status" value="1"/>
</dbReference>
<evidence type="ECO:0000256" key="1">
    <source>
        <dbReference type="ARBA" id="ARBA00023125"/>
    </source>
</evidence>
<dbReference type="GO" id="GO:0003700">
    <property type="term" value="F:DNA-binding transcription factor activity"/>
    <property type="evidence" value="ECO:0007669"/>
    <property type="project" value="TreeGrafter"/>
</dbReference>
<feature type="DNA-binding region" description="H-T-H motif" evidence="2">
    <location>
        <begin position="49"/>
        <end position="68"/>
    </location>
</feature>
<reference evidence="5 6" key="1">
    <citation type="submission" date="2018-04" db="EMBL/GenBank/DDBJ databases">
        <title>Genomic Encyclopedia of Type Strains, Phase IV (KMG-IV): sequencing the most valuable type-strain genomes for metagenomic binning, comparative biology and taxonomic classification.</title>
        <authorList>
            <person name="Goeker M."/>
        </authorList>
    </citation>
    <scope>NUCLEOTIDE SEQUENCE [LARGE SCALE GENOMIC DNA]</scope>
    <source>
        <strain evidence="5 6">DSM 10065</strain>
    </source>
</reference>
<evidence type="ECO:0000313" key="6">
    <source>
        <dbReference type="Proteomes" id="UP000246145"/>
    </source>
</evidence>
<feature type="region of interest" description="Disordered" evidence="3">
    <location>
        <begin position="1"/>
        <end position="26"/>
    </location>
</feature>
<dbReference type="PRINTS" id="PR00455">
    <property type="entry name" value="HTHTETR"/>
</dbReference>
<organism evidence="5 6">
    <name type="scientific">Pusillimonas noertemannii</name>
    <dbReference type="NCBI Taxonomy" id="305977"/>
    <lineage>
        <taxon>Bacteria</taxon>
        <taxon>Pseudomonadati</taxon>
        <taxon>Pseudomonadota</taxon>
        <taxon>Betaproteobacteria</taxon>
        <taxon>Burkholderiales</taxon>
        <taxon>Alcaligenaceae</taxon>
        <taxon>Pusillimonas</taxon>
    </lineage>
</organism>
<dbReference type="SUPFAM" id="SSF46689">
    <property type="entry name" value="Homeodomain-like"/>
    <property type="match status" value="1"/>
</dbReference>
<dbReference type="EMBL" id="QEKO01000001">
    <property type="protein sequence ID" value="PVY68208.1"/>
    <property type="molecule type" value="Genomic_DNA"/>
</dbReference>
<dbReference type="RefSeq" id="WP_116517416.1">
    <property type="nucleotide sequence ID" value="NZ_JACCEX010000001.1"/>
</dbReference>
<protein>
    <submittedName>
        <fullName evidence="5">TetR family transcriptional regulator</fullName>
    </submittedName>
</protein>
<evidence type="ECO:0000256" key="2">
    <source>
        <dbReference type="PROSITE-ProRule" id="PRU00335"/>
    </source>
</evidence>
<proteinExistence type="predicted"/>
<comment type="caution">
    <text evidence="5">The sequence shown here is derived from an EMBL/GenBank/DDBJ whole genome shotgun (WGS) entry which is preliminary data.</text>
</comment>
<evidence type="ECO:0000259" key="4">
    <source>
        <dbReference type="PROSITE" id="PS50977"/>
    </source>
</evidence>
<dbReference type="InterPro" id="IPR009057">
    <property type="entry name" value="Homeodomain-like_sf"/>
</dbReference>